<evidence type="ECO:0000313" key="3">
    <source>
        <dbReference type="EMBL" id="CAB4203334.1"/>
    </source>
</evidence>
<evidence type="ECO:0000313" key="1">
    <source>
        <dbReference type="EMBL" id="CAB4173451.1"/>
    </source>
</evidence>
<reference evidence="2" key="1">
    <citation type="submission" date="2020-05" db="EMBL/GenBank/DDBJ databases">
        <authorList>
            <person name="Chiriac C."/>
            <person name="Salcher M."/>
            <person name="Ghai R."/>
            <person name="Kavagutti S V."/>
        </authorList>
    </citation>
    <scope>NUCLEOTIDE SEQUENCE</scope>
</reference>
<accession>A0A6J5QWS3</accession>
<sequence length="414" mass="43274">MAKVTKWGSTYKVLMDVGFVANQFILDTSELDGFAVLDGSTNFVDITQYVTNININRGRATQVDLFPSSTCTIVADDRAADRYFDPLNASSAWYSGGTIGIAPRRKFEVYGGTAGTKAMFTGYVYDLNLDYAEPNLSTATIVATDALGQLGQTVLTGFNPSSQLTSARVSAILDRPEVAFSTALRSIETGVATCGTVAYPDATNALQALNDVAVAEGGRFFVDRSGFVNFDARVGAASGTAIASFGGTAGLPIQSLSNEYGAETVLNRVAVQIDGGTASSVASGTASQAQYGIKTLALTGVPLVDNASGSALASFLVSRFENPTVQFSGFTVLLNALTAAQQEVVAGLEIGDLVSVSKSFNVGSPSAVSQNVVVESIRHSINPNRHDVTVGLGQIRLAFVLNTSNLDDPDYGLQ</sequence>
<evidence type="ECO:0000313" key="2">
    <source>
        <dbReference type="EMBL" id="CAB4184064.1"/>
    </source>
</evidence>
<gene>
    <name evidence="2" type="ORF">UFOVP1111_28</name>
    <name evidence="3" type="ORF">UFOVP1380_33</name>
    <name evidence="1" type="ORF">UFOVP943_33</name>
</gene>
<dbReference type="EMBL" id="LR796901">
    <property type="protein sequence ID" value="CAB4173451.1"/>
    <property type="molecule type" value="Genomic_DNA"/>
</dbReference>
<organism evidence="2">
    <name type="scientific">uncultured Caudovirales phage</name>
    <dbReference type="NCBI Taxonomy" id="2100421"/>
    <lineage>
        <taxon>Viruses</taxon>
        <taxon>Duplodnaviria</taxon>
        <taxon>Heunggongvirae</taxon>
        <taxon>Uroviricota</taxon>
        <taxon>Caudoviricetes</taxon>
        <taxon>Peduoviridae</taxon>
        <taxon>Maltschvirus</taxon>
        <taxon>Maltschvirus maltsch</taxon>
    </lineage>
</organism>
<dbReference type="EMBL" id="LR797058">
    <property type="protein sequence ID" value="CAB4184064.1"/>
    <property type="molecule type" value="Genomic_DNA"/>
</dbReference>
<dbReference type="EMBL" id="LR797330">
    <property type="protein sequence ID" value="CAB4203334.1"/>
    <property type="molecule type" value="Genomic_DNA"/>
</dbReference>
<proteinExistence type="predicted"/>
<name>A0A6J5QWS3_9CAUD</name>
<protein>
    <submittedName>
        <fullName evidence="2">Uncharacterized protein</fullName>
    </submittedName>
</protein>